<feature type="transmembrane region" description="Helical" evidence="1">
    <location>
        <begin position="147"/>
        <end position="164"/>
    </location>
</feature>
<accession>A0A1M6S7W5</accession>
<feature type="transmembrane region" description="Helical" evidence="1">
    <location>
        <begin position="44"/>
        <end position="64"/>
    </location>
</feature>
<dbReference type="PANTHER" id="PTHR36834">
    <property type="entry name" value="MEMBRANE PROTEIN-RELATED"/>
    <property type="match status" value="1"/>
</dbReference>
<feature type="transmembrane region" description="Helical" evidence="1">
    <location>
        <begin position="90"/>
        <end position="110"/>
    </location>
</feature>
<gene>
    <name evidence="3" type="ORF">SAMN02745243_02874</name>
</gene>
<dbReference type="RefSeq" id="WP_073111673.1">
    <property type="nucleotide sequence ID" value="NZ_FQZY01000047.1"/>
</dbReference>
<dbReference type="InterPro" id="IPR006976">
    <property type="entry name" value="VanZ-like"/>
</dbReference>
<keyword evidence="1" id="KW-1133">Transmembrane helix</keyword>
<sequence length="176" mass="19671">MEYIIEDILDIAPYLPIGGFFGVTALVAVLSFQTDRGKERRIGYAIGCGLFVAHFVVMMEVALLSREPGTRDSLDLVLFSTWGETMQSRAYVIENVIMFIPYGILLPIVTGWMKKPWRTVAAGFVVSVLIEAIQYVTKMGYCQLDDVVMNVAGTCLGYGLCRIAQMCCRRYNKNNS</sequence>
<proteinExistence type="predicted"/>
<organism evidence="3 4">
    <name type="scientific">Hespellia stercorisuis DSM 15480</name>
    <dbReference type="NCBI Taxonomy" id="1121950"/>
    <lineage>
        <taxon>Bacteria</taxon>
        <taxon>Bacillati</taxon>
        <taxon>Bacillota</taxon>
        <taxon>Clostridia</taxon>
        <taxon>Lachnospirales</taxon>
        <taxon>Lachnospiraceae</taxon>
        <taxon>Hespellia</taxon>
    </lineage>
</organism>
<keyword evidence="4" id="KW-1185">Reference proteome</keyword>
<dbReference type="OrthoDB" id="9805025at2"/>
<feature type="transmembrane region" description="Helical" evidence="1">
    <location>
        <begin position="117"/>
        <end position="135"/>
    </location>
</feature>
<dbReference type="PANTHER" id="PTHR36834:SF1">
    <property type="entry name" value="INTEGRAL MEMBRANE PROTEIN"/>
    <property type="match status" value="1"/>
</dbReference>
<dbReference type="STRING" id="1121950.SAMN02745243_02874"/>
<feature type="domain" description="VanZ-like" evidence="2">
    <location>
        <begin position="51"/>
        <end position="164"/>
    </location>
</feature>
<evidence type="ECO:0000313" key="4">
    <source>
        <dbReference type="Proteomes" id="UP000184301"/>
    </source>
</evidence>
<dbReference type="Proteomes" id="UP000184301">
    <property type="component" value="Unassembled WGS sequence"/>
</dbReference>
<keyword evidence="1" id="KW-0812">Transmembrane</keyword>
<reference evidence="3 4" key="1">
    <citation type="submission" date="2016-11" db="EMBL/GenBank/DDBJ databases">
        <authorList>
            <person name="Jaros S."/>
            <person name="Januszkiewicz K."/>
            <person name="Wedrychowicz H."/>
        </authorList>
    </citation>
    <scope>NUCLEOTIDE SEQUENCE [LARGE SCALE GENOMIC DNA]</scope>
    <source>
        <strain evidence="3 4">DSM 15480</strain>
    </source>
</reference>
<dbReference type="EMBL" id="FQZY01000047">
    <property type="protein sequence ID" value="SHK40793.1"/>
    <property type="molecule type" value="Genomic_DNA"/>
</dbReference>
<evidence type="ECO:0000313" key="3">
    <source>
        <dbReference type="EMBL" id="SHK40793.1"/>
    </source>
</evidence>
<keyword evidence="1" id="KW-0472">Membrane</keyword>
<evidence type="ECO:0000256" key="1">
    <source>
        <dbReference type="SAM" id="Phobius"/>
    </source>
</evidence>
<protein>
    <submittedName>
        <fullName evidence="3">VanZ like family protein</fullName>
    </submittedName>
</protein>
<name>A0A1M6S7W5_9FIRM</name>
<dbReference type="AlphaFoldDB" id="A0A1M6S7W5"/>
<dbReference type="Pfam" id="PF04892">
    <property type="entry name" value="VanZ"/>
    <property type="match status" value="1"/>
</dbReference>
<dbReference type="InterPro" id="IPR053150">
    <property type="entry name" value="Teicoplanin_resist-assoc"/>
</dbReference>
<evidence type="ECO:0000259" key="2">
    <source>
        <dbReference type="Pfam" id="PF04892"/>
    </source>
</evidence>
<feature type="transmembrane region" description="Helical" evidence="1">
    <location>
        <begin position="12"/>
        <end position="32"/>
    </location>
</feature>